<evidence type="ECO:0008006" key="18">
    <source>
        <dbReference type="Google" id="ProtNLM"/>
    </source>
</evidence>
<dbReference type="OrthoDB" id="167398at2759"/>
<dbReference type="InterPro" id="IPR013121">
    <property type="entry name" value="Fe_red_NAD-bd_6"/>
</dbReference>
<evidence type="ECO:0000256" key="11">
    <source>
        <dbReference type="SAM" id="MobiDB-lite"/>
    </source>
</evidence>
<dbReference type="NCBIfam" id="TIGR00879">
    <property type="entry name" value="SP"/>
    <property type="match status" value="1"/>
</dbReference>
<feature type="transmembrane region" description="Helical" evidence="12">
    <location>
        <begin position="170"/>
        <end position="191"/>
    </location>
</feature>
<dbReference type="Gene3D" id="1.20.1250.20">
    <property type="entry name" value="MFS general substrate transporter like domains"/>
    <property type="match status" value="1"/>
</dbReference>
<name>A0A4T0FDX2_9BASI</name>
<feature type="signal peptide" evidence="13">
    <location>
        <begin position="1"/>
        <end position="17"/>
    </location>
</feature>
<sequence>MIHLMLLSSSFMASISPLYVHTRDDGEKADSRLSSHTAGGPSRLTTALPVSTSSVTQFGRAEVLVSCWRWTAASYCFQVGADHAVELIDGAQVLKNLIHAIRSCFGSVVVFDEPVQVAYMLLLFTIVHVTSHYVCESGSTMRQLTPLMQVNFINVERMQLRPVAAWQIHYAQAGGITGHIMQLAMFIMFTTAHAKIRHQKYELFWYTHQACALVFMLALFTHATGCFVRDTPAPDFRSHFPFYSTDHCLGYESWRFIIWPFIAYIFERLFREARARLLKTYITEVLVHPGNTIEIRFAKPSLKYKSGQYICIQIPEISKFQWHPFTITSAPEDDFTSVHIRQVGDFSKSLGSLFGVVMSSGTSKQDELSSDYVSQVICNCKMPRLLVDGLYGAPADHALKKEVAVLVGAGIGVTPFASILKSLWWAESAFASLHLTTDIRYRNVNQQLGVLKRVEFYWICRETESFIWFKKLLTAIEEGQQMHSSFISINIYLTRWEDDMVHNISLNDVGAKADPLTSLNTRTRFGRPEWRNIYADLKRSVTQPDSTYLHGREARLKTNIATFFCGPGPLGQSIQEAIKSVGKDDEVEFSLSKMFKKPTQLTESSTGVPTFMGLSGNKLVAAITTTATIGFLLFGYDQGVMSGIITAEQFAEVFPRVSATWQEENNYPGNQSAADEQASIIQATYTSIYELGCLMGAASALFLGDRLGRCKMMGLGALIMVLGTIIQVTCYREHGAVAQFCVGRVVTGIGNGVNTATIPAWQAETSKSHNRGLLVCIEASMIATGTVIAYWIDFGLSFVTGPQRDVSWRFPIAFQIVFAFGLFAGAFFLPDSPRWLLVNGHEERGLRVVASLNNVPITDKIAIQEADIIKESVRAMSAMKAKKSDMFTGGKTQHLRRVTLGAVSQLFQQIGGCNAVIYFSPVIFEERLGLERNLALILGGVNVIVYALCAYSSYWLVEHVGRRKMFLYGSLGQGLSMLLIMACMIPQYRVNNGLSYSGQDPTEVIKGSVVGMFFFLGFFGATWLELPWLYPAEINPLRIRTNANAVSTCSNWIFNFAVVQWTPPMLASIDFGTFAFFGALNLLFIPVIYMFYPETAGRSLEEIDLIFAIGHNEGKAYWKVANEMPHLSQDEIRSELERVGLGGTTIDVEKRHDGSPGDSVQDVKA</sequence>
<feature type="domain" description="Major facilitator superfamily (MFS) profile" evidence="14">
    <location>
        <begin position="623"/>
        <end position="1096"/>
    </location>
</feature>
<keyword evidence="13" id="KW-0732">Signal</keyword>
<dbReference type="InterPro" id="IPR003663">
    <property type="entry name" value="Sugar/inositol_transpt"/>
</dbReference>
<dbReference type="GO" id="GO:0016020">
    <property type="term" value="C:membrane"/>
    <property type="evidence" value="ECO:0007669"/>
    <property type="project" value="UniProtKB-SubCell"/>
</dbReference>
<dbReference type="SUPFAM" id="SSF103473">
    <property type="entry name" value="MFS general substrate transporter"/>
    <property type="match status" value="1"/>
</dbReference>
<evidence type="ECO:0000259" key="15">
    <source>
        <dbReference type="PROSITE" id="PS51384"/>
    </source>
</evidence>
<dbReference type="InterPro" id="IPR017927">
    <property type="entry name" value="FAD-bd_FR_type"/>
</dbReference>
<evidence type="ECO:0000256" key="3">
    <source>
        <dbReference type="ARBA" id="ARBA00022448"/>
    </source>
</evidence>
<dbReference type="InterPro" id="IPR020846">
    <property type="entry name" value="MFS_dom"/>
</dbReference>
<comment type="similarity">
    <text evidence="2">Belongs to the major facilitator superfamily. Sugar transporter (TC 2.A.1.1) family.</text>
</comment>
<evidence type="ECO:0000256" key="6">
    <source>
        <dbReference type="ARBA" id="ARBA00022989"/>
    </source>
</evidence>
<dbReference type="GO" id="GO:0016491">
    <property type="term" value="F:oxidoreductase activity"/>
    <property type="evidence" value="ECO:0007669"/>
    <property type="project" value="UniProtKB-KW"/>
</dbReference>
<dbReference type="GO" id="GO:0015793">
    <property type="term" value="P:glycerol transmembrane transport"/>
    <property type="evidence" value="ECO:0007669"/>
    <property type="project" value="TreeGrafter"/>
</dbReference>
<dbReference type="Pfam" id="PF08030">
    <property type="entry name" value="NAD_binding_6"/>
    <property type="match status" value="1"/>
</dbReference>
<comment type="subcellular location">
    <subcellularLocation>
        <location evidence="1">Membrane</location>
        <topology evidence="1">Multi-pass membrane protein</topology>
    </subcellularLocation>
</comment>
<dbReference type="InterPro" id="IPR017938">
    <property type="entry name" value="Riboflavin_synthase-like_b-brl"/>
</dbReference>
<evidence type="ECO:0000256" key="2">
    <source>
        <dbReference type="ARBA" id="ARBA00010992"/>
    </source>
</evidence>
<dbReference type="PANTHER" id="PTHR48022">
    <property type="entry name" value="PLASTIDIC GLUCOSE TRANSPORTER 4"/>
    <property type="match status" value="1"/>
</dbReference>
<evidence type="ECO:0000256" key="4">
    <source>
        <dbReference type="ARBA" id="ARBA00022692"/>
    </source>
</evidence>
<proteinExistence type="inferred from homology"/>
<feature type="domain" description="FAD-binding FR-type" evidence="15">
    <location>
        <begin position="265"/>
        <end position="397"/>
    </location>
</feature>
<dbReference type="InterPro" id="IPR005828">
    <property type="entry name" value="MFS_sugar_transport-like"/>
</dbReference>
<keyword evidence="4 12" id="KW-0812">Transmembrane</keyword>
<dbReference type="SUPFAM" id="SSF63380">
    <property type="entry name" value="Riboflavin synthase domain-like"/>
    <property type="match status" value="1"/>
</dbReference>
<protein>
    <recommendedName>
        <fullName evidence="18">Major facilitator superfamily (MFS) profile domain-containing protein</fullName>
    </recommendedName>
</protein>
<dbReference type="PANTHER" id="PTHR48022:SF69">
    <property type="entry name" value="SUGAR TRANSPORTER"/>
    <property type="match status" value="1"/>
</dbReference>
<reference evidence="16 17" key="1">
    <citation type="submission" date="2019-03" db="EMBL/GenBank/DDBJ databases">
        <title>Sequencing 23 genomes of Wallemia ichthyophaga.</title>
        <authorList>
            <person name="Gostincar C."/>
        </authorList>
    </citation>
    <scope>NUCLEOTIDE SEQUENCE [LARGE SCALE GENOMIC DNA]</scope>
    <source>
        <strain evidence="16 17">EXF-5753</strain>
    </source>
</reference>
<dbReference type="InterPro" id="IPR050360">
    <property type="entry name" value="MFS_Sugar_Transporters"/>
</dbReference>
<dbReference type="CDD" id="cd06186">
    <property type="entry name" value="NOX_Duox_like_FAD_NADP"/>
    <property type="match status" value="1"/>
</dbReference>
<evidence type="ECO:0000256" key="9">
    <source>
        <dbReference type="ARBA" id="ARBA00023136"/>
    </source>
</evidence>
<evidence type="ECO:0000256" key="1">
    <source>
        <dbReference type="ARBA" id="ARBA00004141"/>
    </source>
</evidence>
<dbReference type="EMBL" id="SPNW01000092">
    <property type="protein sequence ID" value="TIA85970.1"/>
    <property type="molecule type" value="Genomic_DNA"/>
</dbReference>
<keyword evidence="5" id="KW-0249">Electron transport</keyword>
<evidence type="ECO:0000256" key="10">
    <source>
        <dbReference type="ARBA" id="ARBA00049119"/>
    </source>
</evidence>
<dbReference type="Gene3D" id="2.40.30.10">
    <property type="entry name" value="Translation factors"/>
    <property type="match status" value="1"/>
</dbReference>
<dbReference type="FunFam" id="1.20.1250.20:FF:000061">
    <property type="entry name" value="MFS sugar transporter"/>
    <property type="match status" value="1"/>
</dbReference>
<dbReference type="PROSITE" id="PS51384">
    <property type="entry name" value="FAD_FR"/>
    <property type="match status" value="1"/>
</dbReference>
<evidence type="ECO:0000256" key="13">
    <source>
        <dbReference type="SAM" id="SignalP"/>
    </source>
</evidence>
<organism evidence="16 17">
    <name type="scientific">Wallemia hederae</name>
    <dbReference type="NCBI Taxonomy" id="1540922"/>
    <lineage>
        <taxon>Eukaryota</taxon>
        <taxon>Fungi</taxon>
        <taxon>Dikarya</taxon>
        <taxon>Basidiomycota</taxon>
        <taxon>Wallemiomycotina</taxon>
        <taxon>Wallemiomycetes</taxon>
        <taxon>Wallemiales</taxon>
        <taxon>Wallemiaceae</taxon>
        <taxon>Wallemia</taxon>
    </lineage>
</organism>
<feature type="transmembrane region" description="Helical" evidence="12">
    <location>
        <begin position="1071"/>
        <end position="1092"/>
    </location>
</feature>
<feature type="transmembrane region" description="Helical" evidence="12">
    <location>
        <begin position="934"/>
        <end position="954"/>
    </location>
</feature>
<comment type="caution">
    <text evidence="16">The sequence shown here is derived from an EMBL/GenBank/DDBJ whole genome shotgun (WGS) entry which is preliminary data.</text>
</comment>
<dbReference type="AlphaFoldDB" id="A0A4T0FDX2"/>
<feature type="transmembrane region" description="Helical" evidence="12">
    <location>
        <begin position="203"/>
        <end position="223"/>
    </location>
</feature>
<dbReference type="InterPro" id="IPR013112">
    <property type="entry name" value="FAD-bd_8"/>
</dbReference>
<evidence type="ECO:0000256" key="7">
    <source>
        <dbReference type="ARBA" id="ARBA00023002"/>
    </source>
</evidence>
<feature type="chain" id="PRO_5020221400" description="Major facilitator superfamily (MFS) profile domain-containing protein" evidence="13">
    <location>
        <begin position="18"/>
        <end position="1165"/>
    </location>
</feature>
<dbReference type="Pfam" id="PF08022">
    <property type="entry name" value="FAD_binding_8"/>
    <property type="match status" value="1"/>
</dbReference>
<dbReference type="GO" id="GO:0005351">
    <property type="term" value="F:carbohydrate:proton symporter activity"/>
    <property type="evidence" value="ECO:0007669"/>
    <property type="project" value="TreeGrafter"/>
</dbReference>
<feature type="transmembrane region" description="Helical" evidence="12">
    <location>
        <begin position="812"/>
        <end position="829"/>
    </location>
</feature>
<keyword evidence="6 12" id="KW-1133">Transmembrane helix</keyword>
<dbReference type="InterPro" id="IPR036259">
    <property type="entry name" value="MFS_trans_sf"/>
</dbReference>
<evidence type="ECO:0000256" key="8">
    <source>
        <dbReference type="ARBA" id="ARBA00023065"/>
    </source>
</evidence>
<dbReference type="Pfam" id="PF00083">
    <property type="entry name" value="Sugar_tr"/>
    <property type="match status" value="1"/>
</dbReference>
<evidence type="ECO:0000313" key="16">
    <source>
        <dbReference type="EMBL" id="TIA85970.1"/>
    </source>
</evidence>
<keyword evidence="3" id="KW-0813">Transport</keyword>
<evidence type="ECO:0000259" key="14">
    <source>
        <dbReference type="PROSITE" id="PS50850"/>
    </source>
</evidence>
<dbReference type="Gene3D" id="3.40.50.80">
    <property type="entry name" value="Nucleotide-binding domain of ferredoxin-NADP reductase (FNR) module"/>
    <property type="match status" value="1"/>
</dbReference>
<keyword evidence="17" id="KW-1185">Reference proteome</keyword>
<feature type="transmembrane region" description="Helical" evidence="12">
    <location>
        <begin position="772"/>
        <end position="792"/>
    </location>
</feature>
<keyword evidence="8" id="KW-0406">Ion transport</keyword>
<accession>A0A4T0FDX2</accession>
<dbReference type="Proteomes" id="UP000310189">
    <property type="component" value="Unassembled WGS sequence"/>
</dbReference>
<gene>
    <name evidence="16" type="ORF">E3P99_03824</name>
</gene>
<dbReference type="PROSITE" id="PS50850">
    <property type="entry name" value="MFS"/>
    <property type="match status" value="1"/>
</dbReference>
<dbReference type="InterPro" id="IPR039261">
    <property type="entry name" value="FNR_nucleotide-bd"/>
</dbReference>
<comment type="catalytic activity">
    <reaction evidence="10">
        <text>myo-inositol(out) + H(+)(out) = myo-inositol(in) + H(+)(in)</text>
        <dbReference type="Rhea" id="RHEA:60364"/>
        <dbReference type="ChEBI" id="CHEBI:15378"/>
        <dbReference type="ChEBI" id="CHEBI:17268"/>
    </reaction>
</comment>
<feature type="transmembrane region" description="Helical" evidence="12">
    <location>
        <begin position="1009"/>
        <end position="1030"/>
    </location>
</feature>
<keyword evidence="9 12" id="KW-0472">Membrane</keyword>
<evidence type="ECO:0000256" key="12">
    <source>
        <dbReference type="SAM" id="Phobius"/>
    </source>
</evidence>
<dbReference type="PRINTS" id="PR00171">
    <property type="entry name" value="SUGRTRNSPORT"/>
</dbReference>
<dbReference type="SUPFAM" id="SSF52343">
    <property type="entry name" value="Ferredoxin reductase-like, C-terminal NADP-linked domain"/>
    <property type="match status" value="1"/>
</dbReference>
<evidence type="ECO:0000256" key="5">
    <source>
        <dbReference type="ARBA" id="ARBA00022982"/>
    </source>
</evidence>
<dbReference type="InterPro" id="IPR013130">
    <property type="entry name" value="Fe3_Rdtase_TM_dom"/>
</dbReference>
<evidence type="ECO:0000313" key="17">
    <source>
        <dbReference type="Proteomes" id="UP000310189"/>
    </source>
</evidence>
<feature type="region of interest" description="Disordered" evidence="11">
    <location>
        <begin position="1144"/>
        <end position="1165"/>
    </location>
</feature>
<feature type="compositionally biased region" description="Basic and acidic residues" evidence="11">
    <location>
        <begin position="1147"/>
        <end position="1165"/>
    </location>
</feature>
<feature type="transmembrane region" description="Helical" evidence="12">
    <location>
        <begin position="966"/>
        <end position="988"/>
    </location>
</feature>
<dbReference type="Pfam" id="PF01794">
    <property type="entry name" value="Ferric_reduct"/>
    <property type="match status" value="1"/>
</dbReference>
<keyword evidence="7" id="KW-0560">Oxidoreductase</keyword>